<keyword evidence="2" id="KW-1185">Reference proteome</keyword>
<dbReference type="Proteomes" id="UP001165060">
    <property type="component" value="Unassembled WGS sequence"/>
</dbReference>
<dbReference type="SUPFAM" id="SSF81301">
    <property type="entry name" value="Nucleotidyltransferase"/>
    <property type="match status" value="1"/>
</dbReference>
<comment type="caution">
    <text evidence="1">The sequence shown here is derived from an EMBL/GenBank/DDBJ whole genome shotgun (WGS) entry which is preliminary data.</text>
</comment>
<evidence type="ECO:0000313" key="2">
    <source>
        <dbReference type="Proteomes" id="UP001165060"/>
    </source>
</evidence>
<dbReference type="InterPro" id="IPR043519">
    <property type="entry name" value="NT_sf"/>
</dbReference>
<dbReference type="EMBL" id="BRYB01006414">
    <property type="protein sequence ID" value="GMI57018.1"/>
    <property type="molecule type" value="Genomic_DNA"/>
</dbReference>
<sequence length="334" mass="36824">MPPRRDKAGVLPDLTLLTTLPYPLSIGGAGTNAVEQTIATCEVYRSAALTGRVFDKLRATRLSGTENTYFSDVVSVILNKGGSRVYVYGGYVRDLIVGKDAADVDFLFRSSGGSVVPFLLEVARERGWAPHRKIDEGTGAARWDFISVGDRSESDGGSKFTGHPLYASCEGEFTCNTLLYDIHSGVLIDPTGNGVKDAVNYTLRVPLPRGGWESWLQADRLVGMKLLRYFNFCSRGYTPYDEGESSELRGFVVARFRQLTEGGQMGAATEVFCKRKVFRGPEAGHAGRERAFRNAVVEEMAKAPGGGAREGAERWYLQHVVPRYPEKRVRLDFE</sequence>
<proteinExistence type="predicted"/>
<reference evidence="1 2" key="1">
    <citation type="journal article" date="2023" name="Commun. Biol.">
        <title>Genome analysis of Parmales, the sister group of diatoms, reveals the evolutionary specialization of diatoms from phago-mixotrophs to photoautotrophs.</title>
        <authorList>
            <person name="Ban H."/>
            <person name="Sato S."/>
            <person name="Yoshikawa S."/>
            <person name="Yamada K."/>
            <person name="Nakamura Y."/>
            <person name="Ichinomiya M."/>
            <person name="Sato N."/>
            <person name="Blanc-Mathieu R."/>
            <person name="Endo H."/>
            <person name="Kuwata A."/>
            <person name="Ogata H."/>
        </authorList>
    </citation>
    <scope>NUCLEOTIDE SEQUENCE [LARGE SCALE GENOMIC DNA]</scope>
</reference>
<dbReference type="Gene3D" id="3.30.460.10">
    <property type="entry name" value="Beta Polymerase, domain 2"/>
    <property type="match status" value="1"/>
</dbReference>
<evidence type="ECO:0008006" key="3">
    <source>
        <dbReference type="Google" id="ProtNLM"/>
    </source>
</evidence>
<accession>A0ABQ6NE06</accession>
<gene>
    <name evidence="1" type="ORF">TeGR_g2373</name>
</gene>
<protein>
    <recommendedName>
        <fullName evidence="3">Poly A polymerase head domain-containing protein</fullName>
    </recommendedName>
</protein>
<name>A0ABQ6NE06_9STRA</name>
<evidence type="ECO:0000313" key="1">
    <source>
        <dbReference type="EMBL" id="GMI57018.1"/>
    </source>
</evidence>
<organism evidence="1 2">
    <name type="scientific">Tetraparma gracilis</name>
    <dbReference type="NCBI Taxonomy" id="2962635"/>
    <lineage>
        <taxon>Eukaryota</taxon>
        <taxon>Sar</taxon>
        <taxon>Stramenopiles</taxon>
        <taxon>Ochrophyta</taxon>
        <taxon>Bolidophyceae</taxon>
        <taxon>Parmales</taxon>
        <taxon>Triparmaceae</taxon>
        <taxon>Tetraparma</taxon>
    </lineage>
</organism>